<dbReference type="Gene3D" id="3.30.420.60">
    <property type="entry name" value="eRF1 domain 2"/>
    <property type="match status" value="1"/>
</dbReference>
<dbReference type="AlphaFoldDB" id="A0A7J4KVX7"/>
<dbReference type="InterPro" id="IPR001767">
    <property type="entry name" value="Hedgehog_Hint"/>
</dbReference>
<dbReference type="Gene3D" id="2.170.16.10">
    <property type="entry name" value="Hedgehog/Intein (Hint) domain"/>
    <property type="match status" value="1"/>
</dbReference>
<dbReference type="GO" id="GO:0016539">
    <property type="term" value="P:intein-mediated protein splicing"/>
    <property type="evidence" value="ECO:0007669"/>
    <property type="project" value="InterPro"/>
</dbReference>
<dbReference type="SUPFAM" id="SSF53137">
    <property type="entry name" value="Translational machinery components"/>
    <property type="match status" value="1"/>
</dbReference>
<dbReference type="PROSITE" id="PS50817">
    <property type="entry name" value="INTEIN_N_TER"/>
    <property type="match status" value="1"/>
</dbReference>
<dbReference type="EMBL" id="DUFJ01000092">
    <property type="protein sequence ID" value="HIH33410.1"/>
    <property type="molecule type" value="Genomic_DNA"/>
</dbReference>
<dbReference type="CDD" id="cd00081">
    <property type="entry name" value="Hint"/>
    <property type="match status" value="1"/>
</dbReference>
<evidence type="ECO:0000313" key="4">
    <source>
        <dbReference type="Proteomes" id="UP000527315"/>
    </source>
</evidence>
<dbReference type="InterPro" id="IPR005140">
    <property type="entry name" value="eRF1_Pelota-like_N"/>
</dbReference>
<dbReference type="GO" id="GO:0003747">
    <property type="term" value="F:translation release factor activity"/>
    <property type="evidence" value="ECO:0007669"/>
    <property type="project" value="InterPro"/>
</dbReference>
<reference evidence="4" key="1">
    <citation type="journal article" date="2020" name="bioRxiv">
        <title>A rank-normalized archaeal taxonomy based on genome phylogeny resolves widespread incomplete and uneven classifications.</title>
        <authorList>
            <person name="Rinke C."/>
            <person name="Chuvochina M."/>
            <person name="Mussig A.J."/>
            <person name="Chaumeil P.-A."/>
            <person name="Waite D.W."/>
            <person name="Whitman W.B."/>
            <person name="Parks D.H."/>
            <person name="Hugenholtz P."/>
        </authorList>
    </citation>
    <scope>NUCLEOTIDE SEQUENCE [LARGE SCALE GENOMIC DNA]</scope>
</reference>
<evidence type="ECO:0000259" key="1">
    <source>
        <dbReference type="SMART" id="SM00306"/>
    </source>
</evidence>
<organism evidence="3 4">
    <name type="scientific">Candidatus Iainarchaeum sp</name>
    <dbReference type="NCBI Taxonomy" id="3101447"/>
    <lineage>
        <taxon>Archaea</taxon>
        <taxon>Candidatus Iainarchaeota</taxon>
        <taxon>Candidatus Iainarchaeia</taxon>
        <taxon>Candidatus Iainarchaeales</taxon>
        <taxon>Candidatus Iainarchaeaceae</taxon>
        <taxon>Candidatus Iainarchaeum</taxon>
    </lineage>
</organism>
<dbReference type="SMART" id="SM00306">
    <property type="entry name" value="HintN"/>
    <property type="match status" value="1"/>
</dbReference>
<dbReference type="InterPro" id="IPR004403">
    <property type="entry name" value="Peptide_chain-rel_eRF1/aRF1"/>
</dbReference>
<evidence type="ECO:0008006" key="5">
    <source>
        <dbReference type="Google" id="ProtNLM"/>
    </source>
</evidence>
<gene>
    <name evidence="3" type="ORF">HA227_04120</name>
</gene>
<sequence>MMVVKEDLSAEFEAELSVFKKKLKFFKKFKGKGTELISLYIPPAADRSAVMGQITEELSQSSNIKSQITRKNVQGALRKINNFLKQINFKIPENGMVVFCGNISEREGTPDIRLFTVRPVQKLKVKLYWCDSTFHLDPLEEMVRPTDYYGILVIDKRESTIALLIGKKYEVLGHFTSNVAGKIKAGGQCVAEDSLVFSKNGVLKEIKEIKEGDVLSCVSKNPLKETSGKCVDTFSKNSDYCLRVQTKEPLQEIEVTPEHRLFVAGNNELLEEKFAEDLKEGDSVLLLKKMNFKGKKSSIIERKEAQLIGFITGDGYCEKKRSWRIRFYESEKQTANRYFKHSKQLFKNRAKMRW</sequence>
<dbReference type="PANTHER" id="PTHR10113">
    <property type="entry name" value="PEPTIDE CHAIN RELEASE FACTOR SUBUNIT 1"/>
    <property type="match status" value="1"/>
</dbReference>
<dbReference type="Proteomes" id="UP000527315">
    <property type="component" value="Unassembled WGS sequence"/>
</dbReference>
<dbReference type="SUPFAM" id="SSF55481">
    <property type="entry name" value="N-terminal domain of eukaryotic peptide chain release factor subunit 1, ERF1"/>
    <property type="match status" value="1"/>
</dbReference>
<evidence type="ECO:0000259" key="2">
    <source>
        <dbReference type="SMART" id="SM01194"/>
    </source>
</evidence>
<dbReference type="Pfam" id="PF03463">
    <property type="entry name" value="eRF1_1"/>
    <property type="match status" value="1"/>
</dbReference>
<dbReference type="InterPro" id="IPR036844">
    <property type="entry name" value="Hint_dom_sf"/>
</dbReference>
<dbReference type="Pfam" id="PF01079">
    <property type="entry name" value="Hint"/>
    <property type="match status" value="1"/>
</dbReference>
<dbReference type="SUPFAM" id="SSF51294">
    <property type="entry name" value="Hedgehog/intein (Hint) domain"/>
    <property type="match status" value="1"/>
</dbReference>
<dbReference type="GO" id="GO:0016540">
    <property type="term" value="P:protein autoprocessing"/>
    <property type="evidence" value="ECO:0007669"/>
    <property type="project" value="InterPro"/>
</dbReference>
<feature type="domain" description="eRF1/Pelota-like N-terminal" evidence="2">
    <location>
        <begin position="8"/>
        <end position="144"/>
    </location>
</feature>
<dbReference type="InterPro" id="IPR006141">
    <property type="entry name" value="Intein_N"/>
</dbReference>
<evidence type="ECO:0000313" key="3">
    <source>
        <dbReference type="EMBL" id="HIH33410.1"/>
    </source>
</evidence>
<accession>A0A7J4KVX7</accession>
<dbReference type="Gene3D" id="3.30.960.10">
    <property type="entry name" value="eRF1 domain 1"/>
    <property type="match status" value="1"/>
</dbReference>
<proteinExistence type="predicted"/>
<dbReference type="InterPro" id="IPR042226">
    <property type="entry name" value="eFR1_2_sf"/>
</dbReference>
<dbReference type="InterPro" id="IPR003587">
    <property type="entry name" value="Hint_dom_N"/>
</dbReference>
<feature type="domain" description="Hint" evidence="1">
    <location>
        <begin position="187"/>
        <end position="288"/>
    </location>
</feature>
<dbReference type="SMART" id="SM01194">
    <property type="entry name" value="eRF1_1"/>
    <property type="match status" value="1"/>
</dbReference>
<dbReference type="InterPro" id="IPR024049">
    <property type="entry name" value="eRF1_1_sf"/>
</dbReference>
<name>A0A7J4KVX7_9ARCH</name>
<comment type="caution">
    <text evidence="3">The sequence shown here is derived from an EMBL/GenBank/DDBJ whole genome shotgun (WGS) entry which is preliminary data.</text>
</comment>
<protein>
    <recommendedName>
        <fullName evidence="5">Hint domain-containing protein</fullName>
    </recommendedName>
</protein>
<dbReference type="NCBIfam" id="TIGR01445">
    <property type="entry name" value="intein_Nterm"/>
    <property type="match status" value="1"/>
</dbReference>
<feature type="non-terminal residue" evidence="3">
    <location>
        <position position="354"/>
    </location>
</feature>